<dbReference type="InterPro" id="IPR050235">
    <property type="entry name" value="CK1_Ser-Thr_kinase"/>
</dbReference>
<proteinExistence type="evidence at transcript level"/>
<dbReference type="SUPFAM" id="SSF56112">
    <property type="entry name" value="Protein kinase-like (PK-like)"/>
    <property type="match status" value="1"/>
</dbReference>
<evidence type="ECO:0000259" key="2">
    <source>
        <dbReference type="PROSITE" id="PS50011"/>
    </source>
</evidence>
<sequence length="443" mass="50479">MRRSSGTAPGRGRSRAANRSSSHGQFKETDGTAANNYNTLVQKIFGPMKTFERWDEPKASSAEAERQGERSPDKNDKNAGKGQGKDDDQWSVNCEDFNYELTVEDSDGRQNKKVKPLILKEGENLEISGKKFKLCSAMTGNYGFAEIIEEESKMPFYLHYETMVNSKKRKLKVGCQVHILAAAANRTHIIRLIQRGTDTSLHVRYFVTDAYGPTLSDLQSKRAYQKFTVGTATRLSIESLNAIEDLHAIGYVHRDIRPTSFIIGRGAFESQIYLINFGCVRKFRTKDGKIIPARSYAPFVSSVRYASRACHDRLECARKDDLESWLFMSVEFYHINILSWRSMSNLAEIRREKEAFMSERGARALRMDCLSLPPRLPSAVTEISSLRYETTPNYEALREIFKKHLETKSFKIRSKWDWISTTTAESMDNAARQATNLDPPKNN</sequence>
<dbReference type="InterPro" id="IPR011009">
    <property type="entry name" value="Kinase-like_dom_sf"/>
</dbReference>
<dbReference type="InterPro" id="IPR000719">
    <property type="entry name" value="Prot_kinase_dom"/>
</dbReference>
<dbReference type="PANTHER" id="PTHR11909">
    <property type="entry name" value="CASEIN KINASE-RELATED"/>
    <property type="match status" value="1"/>
</dbReference>
<dbReference type="GO" id="GO:0004672">
    <property type="term" value="F:protein kinase activity"/>
    <property type="evidence" value="ECO:0007669"/>
    <property type="project" value="InterPro"/>
</dbReference>
<keyword evidence="3" id="KW-0808">Transferase</keyword>
<evidence type="ECO:0000313" key="3">
    <source>
        <dbReference type="EMBL" id="ADY44454.1"/>
    </source>
</evidence>
<feature type="region of interest" description="Disordered" evidence="1">
    <location>
        <begin position="1"/>
        <end position="91"/>
    </location>
</feature>
<evidence type="ECO:0000256" key="1">
    <source>
        <dbReference type="SAM" id="MobiDB-lite"/>
    </source>
</evidence>
<organism evidence="3">
    <name type="scientific">Ascaris suum</name>
    <name type="common">Pig roundworm</name>
    <name type="synonym">Ascaris lumbricoides</name>
    <dbReference type="NCBI Taxonomy" id="6253"/>
    <lineage>
        <taxon>Eukaryota</taxon>
        <taxon>Metazoa</taxon>
        <taxon>Ecdysozoa</taxon>
        <taxon>Nematoda</taxon>
        <taxon>Chromadorea</taxon>
        <taxon>Rhabditida</taxon>
        <taxon>Spirurina</taxon>
        <taxon>Ascaridomorpha</taxon>
        <taxon>Ascaridoidea</taxon>
        <taxon>Ascarididae</taxon>
        <taxon>Ascaris</taxon>
    </lineage>
</organism>
<feature type="domain" description="Protein kinase" evidence="2">
    <location>
        <begin position="99"/>
        <end position="443"/>
    </location>
</feature>
<reference evidence="3" key="1">
    <citation type="journal article" date="2011" name="Genome Res.">
        <title>Deep small RNA sequencing from the nematode Ascaris reveals conservation, functional diversification, and novel developmental profiles.</title>
        <authorList>
            <person name="Wang J."/>
            <person name="Czech B."/>
            <person name="Crunk A."/>
            <person name="Wallace A."/>
            <person name="Mitreva M."/>
            <person name="Hannon G.J."/>
            <person name="Davis R.E."/>
        </authorList>
    </citation>
    <scope>NUCLEOTIDE SEQUENCE</scope>
</reference>
<protein>
    <submittedName>
        <fullName evidence="3">Tau-tubulin kinase 2</fullName>
    </submittedName>
</protein>
<dbReference type="EMBL" id="JI170291">
    <property type="protein sequence ID" value="ADY44454.1"/>
    <property type="molecule type" value="mRNA"/>
</dbReference>
<dbReference type="AlphaFoldDB" id="F1L2V0"/>
<keyword evidence="3" id="KW-0418">Kinase</keyword>
<accession>F1L2V0</accession>
<feature type="compositionally biased region" description="Polar residues" evidence="1">
    <location>
        <begin position="32"/>
        <end position="41"/>
    </location>
</feature>
<dbReference type="Gene3D" id="1.10.510.10">
    <property type="entry name" value="Transferase(Phosphotransferase) domain 1"/>
    <property type="match status" value="1"/>
</dbReference>
<dbReference type="PROSITE" id="PS50011">
    <property type="entry name" value="PROTEIN_KINASE_DOM"/>
    <property type="match status" value="1"/>
</dbReference>
<dbReference type="GO" id="GO:0005524">
    <property type="term" value="F:ATP binding"/>
    <property type="evidence" value="ECO:0007669"/>
    <property type="project" value="InterPro"/>
</dbReference>
<feature type="compositionally biased region" description="Basic and acidic residues" evidence="1">
    <location>
        <begin position="50"/>
        <end position="88"/>
    </location>
</feature>
<name>F1L2V0_ASCSU</name>